<gene>
    <name evidence="2" type="ORF">PAC_16926</name>
</gene>
<evidence type="ECO:0008006" key="4">
    <source>
        <dbReference type="Google" id="ProtNLM"/>
    </source>
</evidence>
<accession>A0A1L7XQ15</accession>
<dbReference type="OrthoDB" id="9977941at2759"/>
<name>A0A1L7XQ15_9HELO</name>
<evidence type="ECO:0000313" key="2">
    <source>
        <dbReference type="EMBL" id="CZR67027.1"/>
    </source>
</evidence>
<dbReference type="EMBL" id="FJOG01000041">
    <property type="protein sequence ID" value="CZR67027.1"/>
    <property type="molecule type" value="Genomic_DNA"/>
</dbReference>
<proteinExistence type="predicted"/>
<evidence type="ECO:0000256" key="1">
    <source>
        <dbReference type="SAM" id="SignalP"/>
    </source>
</evidence>
<reference evidence="2 3" key="1">
    <citation type="submission" date="2016-03" db="EMBL/GenBank/DDBJ databases">
        <authorList>
            <person name="Ploux O."/>
        </authorList>
    </citation>
    <scope>NUCLEOTIDE SEQUENCE [LARGE SCALE GENOMIC DNA]</scope>
    <source>
        <strain evidence="2 3">UAMH 11012</strain>
    </source>
</reference>
<dbReference type="InterPro" id="IPR011042">
    <property type="entry name" value="6-blade_b-propeller_TolB-like"/>
</dbReference>
<keyword evidence="3" id="KW-1185">Reference proteome</keyword>
<protein>
    <recommendedName>
        <fullName evidence="4">SMP-30/Gluconolactonase/LRE-like region domain-containing protein</fullName>
    </recommendedName>
</protein>
<sequence>MPSTSAFWGILALLILNSVHLVASTQLTKRSTNLNSRSTLPLTVNTIYEGEVSTWYENLAVRSNGQLLVTRLDSSLLELLDPTSSSPPVLVHNFTSIYAGCLGITETSKDVFYVVAQAPFDGNFVKTSGSSSIFKVDLTASGDNVTANALVTKVTDIPEADFLNGMTTLNAAAGLVLVADSYNGWVYRLDVNTGNYSVVIDDPKMKYLPGSLTNLGINGIKIRDGYLYWTNTGSPDFSRIQINSLGEPLGNSTVVATVHNADDFVFAEDGVAWVAQNQIESLSVVENGTTTLVAGNPNSTVLAGVTAGEFGRVGGTEKILYFTTNGGLAVPVNGSVIVGGKIAYIDTSTFDE</sequence>
<feature type="chain" id="PRO_5009875303" description="SMP-30/Gluconolactonase/LRE-like region domain-containing protein" evidence="1">
    <location>
        <begin position="25"/>
        <end position="352"/>
    </location>
</feature>
<dbReference type="PANTHER" id="PTHR42060">
    <property type="entry name" value="NHL REPEAT-CONTAINING PROTEIN-RELATED"/>
    <property type="match status" value="1"/>
</dbReference>
<dbReference type="InterPro" id="IPR052998">
    <property type="entry name" value="Hetero-Diels-Alderase-like"/>
</dbReference>
<dbReference type="AlphaFoldDB" id="A0A1L7XQ15"/>
<keyword evidence="1" id="KW-0732">Signal</keyword>
<feature type="signal peptide" evidence="1">
    <location>
        <begin position="1"/>
        <end position="24"/>
    </location>
</feature>
<dbReference type="SUPFAM" id="SSF63829">
    <property type="entry name" value="Calcium-dependent phosphotriesterase"/>
    <property type="match status" value="1"/>
</dbReference>
<organism evidence="2 3">
    <name type="scientific">Phialocephala subalpina</name>
    <dbReference type="NCBI Taxonomy" id="576137"/>
    <lineage>
        <taxon>Eukaryota</taxon>
        <taxon>Fungi</taxon>
        <taxon>Dikarya</taxon>
        <taxon>Ascomycota</taxon>
        <taxon>Pezizomycotina</taxon>
        <taxon>Leotiomycetes</taxon>
        <taxon>Helotiales</taxon>
        <taxon>Mollisiaceae</taxon>
        <taxon>Phialocephala</taxon>
        <taxon>Phialocephala fortinii species complex</taxon>
    </lineage>
</organism>
<dbReference type="PANTHER" id="PTHR42060:SF1">
    <property type="entry name" value="NHL REPEAT-CONTAINING PROTEIN"/>
    <property type="match status" value="1"/>
</dbReference>
<dbReference type="Gene3D" id="2.120.10.30">
    <property type="entry name" value="TolB, C-terminal domain"/>
    <property type="match status" value="1"/>
</dbReference>
<evidence type="ECO:0000313" key="3">
    <source>
        <dbReference type="Proteomes" id="UP000184330"/>
    </source>
</evidence>
<dbReference type="Proteomes" id="UP000184330">
    <property type="component" value="Unassembled WGS sequence"/>
</dbReference>